<evidence type="ECO:0000259" key="1">
    <source>
        <dbReference type="Pfam" id="PF01548"/>
    </source>
</evidence>
<sequence length="405" mass="46131">MIINNTSQIYVSIDIGCRQHSVAIGLPKGDVLDEFDILHRPEGFKQFFERIEHHHRYHGGTVVVAMEGYNGYARPLDTLVRVRGYQLYNINNLKLARFKEIFPAAAKNDRIDACKGLELFQLRDHLALAKDVLQEIMPAPRENDMLKRLSRRRRALVDEKSRVQSRFQGDLHAVCPGLLDITKDADNLWFLRFITSVDELTKLSRLRLSTLLKIPGVGRKFAAEIRAWQSHASFSHEVEWVSEMIIEDARRILALKNDIQALESRCKTLMQASQTAKLIDSIPGFAVVCASELAGEIGTIDRFASERSLALYLGMANLDNSSGKFRGSKAPKHVNTRAKGAMMAAVDKHRKCVPESQGYYEKKRIEGKSHNQAIRALGRQLCRIIFRMLKQNRAYEMRTKINENT</sequence>
<dbReference type="Pfam" id="PF02371">
    <property type="entry name" value="Transposase_20"/>
    <property type="match status" value="1"/>
</dbReference>
<dbReference type="Pfam" id="PF01548">
    <property type="entry name" value="DEDD_Tnp_IS110"/>
    <property type="match status" value="1"/>
</dbReference>
<gene>
    <name evidence="3" type="ORF">SAMN05421882_100450</name>
</gene>
<dbReference type="GO" id="GO:0003677">
    <property type="term" value="F:DNA binding"/>
    <property type="evidence" value="ECO:0007669"/>
    <property type="project" value="InterPro"/>
</dbReference>
<dbReference type="NCBIfam" id="NF033542">
    <property type="entry name" value="transpos_IS110"/>
    <property type="match status" value="1"/>
</dbReference>
<protein>
    <submittedName>
        <fullName evidence="3">Transposase IS116/IS110/IS902 family protein</fullName>
    </submittedName>
</protein>
<evidence type="ECO:0000313" key="3">
    <source>
        <dbReference type="EMBL" id="SDW16626.1"/>
    </source>
</evidence>
<dbReference type="AlphaFoldDB" id="A0A1H2RAW6"/>
<dbReference type="EMBL" id="FNNH01000004">
    <property type="protein sequence ID" value="SDW16626.1"/>
    <property type="molecule type" value="Genomic_DNA"/>
</dbReference>
<feature type="domain" description="Transposase IS116/IS110/IS902 C-terminal" evidence="2">
    <location>
        <begin position="277"/>
        <end position="360"/>
    </location>
</feature>
<dbReference type="InterPro" id="IPR003346">
    <property type="entry name" value="Transposase_20"/>
</dbReference>
<proteinExistence type="predicted"/>
<dbReference type="RefSeq" id="WP_074665190.1">
    <property type="nucleotide sequence ID" value="NZ_FNNH01000004.1"/>
</dbReference>
<dbReference type="InterPro" id="IPR002525">
    <property type="entry name" value="Transp_IS110-like_N"/>
</dbReference>
<dbReference type="PANTHER" id="PTHR33055:SF3">
    <property type="entry name" value="PUTATIVE TRANSPOSASE FOR IS117-RELATED"/>
    <property type="match status" value="1"/>
</dbReference>
<evidence type="ECO:0000313" key="4">
    <source>
        <dbReference type="Proteomes" id="UP000183454"/>
    </source>
</evidence>
<dbReference type="GO" id="GO:0006313">
    <property type="term" value="P:DNA transposition"/>
    <property type="evidence" value="ECO:0007669"/>
    <property type="project" value="InterPro"/>
</dbReference>
<feature type="domain" description="Transposase IS110-like N-terminal" evidence="1">
    <location>
        <begin position="11"/>
        <end position="176"/>
    </location>
</feature>
<dbReference type="PANTHER" id="PTHR33055">
    <property type="entry name" value="TRANSPOSASE FOR INSERTION SEQUENCE ELEMENT IS1111A"/>
    <property type="match status" value="1"/>
</dbReference>
<reference evidence="3 4" key="1">
    <citation type="submission" date="2016-10" db="EMBL/GenBank/DDBJ databases">
        <authorList>
            <person name="de Groot N.N."/>
        </authorList>
    </citation>
    <scope>NUCLEOTIDE SEQUENCE [LARGE SCALE GENOMIC DNA]</scope>
    <source>
        <strain evidence="3 4">Nm110</strain>
    </source>
</reference>
<evidence type="ECO:0000259" key="2">
    <source>
        <dbReference type="Pfam" id="PF02371"/>
    </source>
</evidence>
<dbReference type="InterPro" id="IPR047650">
    <property type="entry name" value="Transpos_IS110"/>
</dbReference>
<name>A0A1H2RAW6_9PROT</name>
<accession>A0A1H2RAW6</accession>
<dbReference type="Proteomes" id="UP000183454">
    <property type="component" value="Unassembled WGS sequence"/>
</dbReference>
<organism evidence="3 4">
    <name type="scientific">Nitrosomonas communis</name>
    <dbReference type="NCBI Taxonomy" id="44574"/>
    <lineage>
        <taxon>Bacteria</taxon>
        <taxon>Pseudomonadati</taxon>
        <taxon>Pseudomonadota</taxon>
        <taxon>Betaproteobacteria</taxon>
        <taxon>Nitrosomonadales</taxon>
        <taxon>Nitrosomonadaceae</taxon>
        <taxon>Nitrosomonas</taxon>
    </lineage>
</organism>
<dbReference type="GO" id="GO:0004803">
    <property type="term" value="F:transposase activity"/>
    <property type="evidence" value="ECO:0007669"/>
    <property type="project" value="InterPro"/>
</dbReference>